<dbReference type="Proteomes" id="UP000238312">
    <property type="component" value="Unassembled WGS sequence"/>
</dbReference>
<keyword evidence="1" id="KW-0812">Transmembrane</keyword>
<evidence type="ECO:0008006" key="4">
    <source>
        <dbReference type="Google" id="ProtNLM"/>
    </source>
</evidence>
<evidence type="ECO:0000313" key="3">
    <source>
        <dbReference type="Proteomes" id="UP000238312"/>
    </source>
</evidence>
<accession>A0A2T0MWK4</accession>
<sequence>MIETLQTFIQSFPGWLQWFAVFLVATIPFVESYAGTLIGVAIGLHPAVAVSAAISGNAAAVVLIVVISSRIRQRVRSAPKTETPSRGRERVSRLFQRFGIPGVALIGHPTQISSAAMVGFGANRTKVLAWELVSVVVWGLAVAVLGGLGIEVLAH</sequence>
<name>A0A2T0MWK4_9ACTN</name>
<comment type="caution">
    <text evidence="2">The sequence shown here is derived from an EMBL/GenBank/DDBJ whole genome shotgun (WGS) entry which is preliminary data.</text>
</comment>
<organism evidence="2 3">
    <name type="scientific">Nonomuraea fuscirosea</name>
    <dbReference type="NCBI Taxonomy" id="1291556"/>
    <lineage>
        <taxon>Bacteria</taxon>
        <taxon>Bacillati</taxon>
        <taxon>Actinomycetota</taxon>
        <taxon>Actinomycetes</taxon>
        <taxon>Streptosporangiales</taxon>
        <taxon>Streptosporangiaceae</taxon>
        <taxon>Nonomuraea</taxon>
    </lineage>
</organism>
<evidence type="ECO:0000313" key="2">
    <source>
        <dbReference type="EMBL" id="PRX63297.1"/>
    </source>
</evidence>
<dbReference type="OrthoDB" id="4570818at2"/>
<keyword evidence="1" id="KW-0472">Membrane</keyword>
<evidence type="ECO:0000256" key="1">
    <source>
        <dbReference type="SAM" id="Phobius"/>
    </source>
</evidence>
<feature type="transmembrane region" description="Helical" evidence="1">
    <location>
        <begin position="132"/>
        <end position="154"/>
    </location>
</feature>
<reference evidence="2 3" key="1">
    <citation type="submission" date="2018-03" db="EMBL/GenBank/DDBJ databases">
        <title>Genomic Encyclopedia of Type Strains, Phase III (KMG-III): the genomes of soil and plant-associated and newly described type strains.</title>
        <authorList>
            <person name="Whitman W."/>
        </authorList>
    </citation>
    <scope>NUCLEOTIDE SEQUENCE [LARGE SCALE GENOMIC DNA]</scope>
    <source>
        <strain evidence="2 3">CGMCC 4.7104</strain>
    </source>
</reference>
<proteinExistence type="predicted"/>
<gene>
    <name evidence="2" type="ORF">B0I32_111293</name>
</gene>
<dbReference type="RefSeq" id="WP_106244194.1">
    <property type="nucleotide sequence ID" value="NZ_PVNG01000011.1"/>
</dbReference>
<dbReference type="AlphaFoldDB" id="A0A2T0MWK4"/>
<keyword evidence="3" id="KW-1185">Reference proteome</keyword>
<dbReference type="EMBL" id="PVNG01000011">
    <property type="protein sequence ID" value="PRX63297.1"/>
    <property type="molecule type" value="Genomic_DNA"/>
</dbReference>
<protein>
    <recommendedName>
        <fullName evidence="4">Small multi-drug export protein</fullName>
    </recommendedName>
</protein>
<feature type="transmembrane region" description="Helical" evidence="1">
    <location>
        <begin position="42"/>
        <end position="67"/>
    </location>
</feature>
<keyword evidence="1" id="KW-1133">Transmembrane helix</keyword>